<dbReference type="EMBL" id="CP073720">
    <property type="protein sequence ID" value="UWP79247.1"/>
    <property type="molecule type" value="Genomic_DNA"/>
</dbReference>
<dbReference type="RefSeq" id="WP_259856865.1">
    <property type="nucleotide sequence ID" value="NZ_BAAAST010000106.1"/>
</dbReference>
<keyword evidence="4" id="KW-1185">Reference proteome</keyword>
<evidence type="ECO:0000313" key="4">
    <source>
        <dbReference type="Proteomes" id="UP001059617"/>
    </source>
</evidence>
<dbReference type="InterPro" id="IPR019965">
    <property type="entry name" value="PPOX_F420-dep_Rv2061_put"/>
</dbReference>
<feature type="domain" description="Pyridoxamine 5'-phosphate oxidase N-terminal" evidence="2">
    <location>
        <begin position="4"/>
        <end position="97"/>
    </location>
</feature>
<evidence type="ECO:0000259" key="2">
    <source>
        <dbReference type="Pfam" id="PF01243"/>
    </source>
</evidence>
<evidence type="ECO:0000256" key="1">
    <source>
        <dbReference type="ARBA" id="ARBA00023002"/>
    </source>
</evidence>
<accession>A0ABY5VNG1</accession>
<dbReference type="SUPFAM" id="SSF50475">
    <property type="entry name" value="FMN-binding split barrel"/>
    <property type="match status" value="1"/>
</dbReference>
<gene>
    <name evidence="3" type="ORF">Dfulv_29240</name>
</gene>
<proteinExistence type="predicted"/>
<dbReference type="Proteomes" id="UP001059617">
    <property type="component" value="Chromosome"/>
</dbReference>
<dbReference type="EC" id="1.-.-.-" evidence="3"/>
<reference evidence="3" key="1">
    <citation type="submission" date="2021-04" db="EMBL/GenBank/DDBJ databases">
        <authorList>
            <person name="Hartkoorn R.C."/>
            <person name="Beaudoing E."/>
            <person name="Hot D."/>
        </authorList>
    </citation>
    <scope>NUCLEOTIDE SEQUENCE</scope>
    <source>
        <strain evidence="3">NRRL B-16292</strain>
    </source>
</reference>
<dbReference type="InterPro" id="IPR052019">
    <property type="entry name" value="F420H2_bilvrd_red/Heme_oxyg"/>
</dbReference>
<reference evidence="3" key="2">
    <citation type="submission" date="2022-09" db="EMBL/GenBank/DDBJ databases">
        <title>Biosynthetic gene clusters of Dactylosporangioum fulvum.</title>
        <authorList>
            <person name="Caradec T."/>
        </authorList>
    </citation>
    <scope>NUCLEOTIDE SEQUENCE</scope>
    <source>
        <strain evidence="3">NRRL B-16292</strain>
    </source>
</reference>
<dbReference type="GO" id="GO:0016491">
    <property type="term" value="F:oxidoreductase activity"/>
    <property type="evidence" value="ECO:0007669"/>
    <property type="project" value="UniProtKB-KW"/>
</dbReference>
<dbReference type="NCBIfam" id="TIGR03666">
    <property type="entry name" value="Rv2061_F420"/>
    <property type="match status" value="1"/>
</dbReference>
<keyword evidence="1 3" id="KW-0560">Oxidoreductase</keyword>
<sequence>MTIVDEIGRSRYVNLTTYRKDGTPVATPVWHVLHEGELFVVTEAKSWKVRRIRNNSEVQVTVCDVRGRVTPGAPTTTGRARLLDESGTAQARALLARRYVLSRVGNWFARTLRIRRPPMVGIAVSF</sequence>
<dbReference type="Pfam" id="PF01243">
    <property type="entry name" value="PNPOx_N"/>
    <property type="match status" value="1"/>
</dbReference>
<organism evidence="3 4">
    <name type="scientific">Dactylosporangium fulvum</name>
    <dbReference type="NCBI Taxonomy" id="53359"/>
    <lineage>
        <taxon>Bacteria</taxon>
        <taxon>Bacillati</taxon>
        <taxon>Actinomycetota</taxon>
        <taxon>Actinomycetes</taxon>
        <taxon>Micromonosporales</taxon>
        <taxon>Micromonosporaceae</taxon>
        <taxon>Dactylosporangium</taxon>
    </lineage>
</organism>
<protein>
    <submittedName>
        <fullName evidence="3">PPOX class F420-dependent oxidoreductase</fullName>
        <ecNumber evidence="3">1.-.-.-</ecNumber>
    </submittedName>
</protein>
<name>A0ABY5VNG1_9ACTN</name>
<evidence type="ECO:0000313" key="3">
    <source>
        <dbReference type="EMBL" id="UWP79247.1"/>
    </source>
</evidence>
<dbReference type="InterPro" id="IPR012349">
    <property type="entry name" value="Split_barrel_FMN-bd"/>
</dbReference>
<dbReference type="InterPro" id="IPR011576">
    <property type="entry name" value="Pyridox_Oxase_N"/>
</dbReference>
<dbReference type="PANTHER" id="PTHR35176">
    <property type="entry name" value="HEME OXYGENASE HI_0854-RELATED"/>
    <property type="match status" value="1"/>
</dbReference>
<dbReference type="Gene3D" id="2.30.110.10">
    <property type="entry name" value="Electron Transport, Fmn-binding Protein, Chain A"/>
    <property type="match status" value="1"/>
</dbReference>
<dbReference type="PANTHER" id="PTHR35176:SF11">
    <property type="entry name" value="PYRIDOXAMINE 5'-PHOSPHATE OXIDASE FAMILY PROTEIN"/>
    <property type="match status" value="1"/>
</dbReference>